<dbReference type="CDD" id="cd02038">
    <property type="entry name" value="FlhG-like"/>
    <property type="match status" value="1"/>
</dbReference>
<dbReference type="Proteomes" id="UP000608071">
    <property type="component" value="Unassembled WGS sequence"/>
</dbReference>
<name>A0ABR8SUQ0_9BACL</name>
<keyword evidence="2" id="KW-0067">ATP-binding</keyword>
<evidence type="ECO:0000313" key="5">
    <source>
        <dbReference type="Proteomes" id="UP000608071"/>
    </source>
</evidence>
<proteinExistence type="predicted"/>
<dbReference type="InterPro" id="IPR025669">
    <property type="entry name" value="AAA_dom"/>
</dbReference>
<evidence type="ECO:0000256" key="2">
    <source>
        <dbReference type="ARBA" id="ARBA00022840"/>
    </source>
</evidence>
<sequence length="301" mass="33225">MIDQAASLREMMLNNSLPQLNEENLVQTKKRNQARLIAISSGKGGVGKSNFTLNLALKLHAAGKKVLVFDADLGMANIDVLMGVSSRFSLYHVLKGEKRIQDIIQFGPHGLPYVAGGSGLIELLSLTEEDIHGFTSDLEHLSGEFDYILFDTGAGLSLENRRFIAAADECIVVTTPEPTSITDAYALIKVMHRHLSDPVAFSIVVNRAENRREAEQVSAKIGLVAKRFLNATIPLLGYVSDDQHVMRAVKKQTPFTVMYPQCTASRDMERIASGYMDLALPLTQNTQGFKGFMNKWLKKTI</sequence>
<evidence type="ECO:0000313" key="4">
    <source>
        <dbReference type="EMBL" id="MBD7967237.1"/>
    </source>
</evidence>
<dbReference type="SUPFAM" id="SSF52540">
    <property type="entry name" value="P-loop containing nucleoside triphosphate hydrolases"/>
    <property type="match status" value="1"/>
</dbReference>
<dbReference type="InterPro" id="IPR025501">
    <property type="entry name" value="MinD_FleN"/>
</dbReference>
<dbReference type="InterPro" id="IPR050625">
    <property type="entry name" value="ParA/MinD_ATPase"/>
</dbReference>
<reference evidence="4 5" key="1">
    <citation type="submission" date="2020-08" db="EMBL/GenBank/DDBJ databases">
        <title>A Genomic Blueprint of the Chicken Gut Microbiome.</title>
        <authorList>
            <person name="Gilroy R."/>
            <person name="Ravi A."/>
            <person name="Getino M."/>
            <person name="Pursley I."/>
            <person name="Horton D.L."/>
            <person name="Alikhan N.-F."/>
            <person name="Baker D."/>
            <person name="Gharbi K."/>
            <person name="Hall N."/>
            <person name="Watson M."/>
            <person name="Adriaenssens E.M."/>
            <person name="Foster-Nyarko E."/>
            <person name="Jarju S."/>
            <person name="Secka A."/>
            <person name="Antonio M."/>
            <person name="Oren A."/>
            <person name="Chaudhuri R."/>
            <person name="La Ragione R.M."/>
            <person name="Hildebrand F."/>
            <person name="Pallen M.J."/>
        </authorList>
    </citation>
    <scope>NUCLEOTIDE SEQUENCE [LARGE SCALE GENOMIC DNA]</scope>
    <source>
        <strain evidence="4 5">Sa2BVA9</strain>
    </source>
</reference>
<keyword evidence="5" id="KW-1185">Reference proteome</keyword>
<dbReference type="InterPro" id="IPR033875">
    <property type="entry name" value="FlhG"/>
</dbReference>
<dbReference type="PANTHER" id="PTHR43384:SF4">
    <property type="entry name" value="CELLULOSE BIOSYNTHESIS PROTEIN BCSQ-RELATED"/>
    <property type="match status" value="1"/>
</dbReference>
<dbReference type="Gene3D" id="3.40.50.300">
    <property type="entry name" value="P-loop containing nucleotide triphosphate hydrolases"/>
    <property type="match status" value="1"/>
</dbReference>
<dbReference type="RefSeq" id="WP_191798411.1">
    <property type="nucleotide sequence ID" value="NZ_JACSQL010000001.1"/>
</dbReference>
<dbReference type="PANTHER" id="PTHR43384">
    <property type="entry name" value="SEPTUM SITE-DETERMINING PROTEIN MIND HOMOLOG, CHLOROPLASTIC-RELATED"/>
    <property type="match status" value="1"/>
</dbReference>
<dbReference type="InterPro" id="IPR027417">
    <property type="entry name" value="P-loop_NTPase"/>
</dbReference>
<dbReference type="PIRSF" id="PIRSF003092">
    <property type="entry name" value="MinD"/>
    <property type="match status" value="1"/>
</dbReference>
<protein>
    <submittedName>
        <fullName evidence="4">MinD/ParA family protein</fullName>
    </submittedName>
</protein>
<organism evidence="4 5">
    <name type="scientific">Paenibacillus gallinarum</name>
    <dbReference type="NCBI Taxonomy" id="2762232"/>
    <lineage>
        <taxon>Bacteria</taxon>
        <taxon>Bacillati</taxon>
        <taxon>Bacillota</taxon>
        <taxon>Bacilli</taxon>
        <taxon>Bacillales</taxon>
        <taxon>Paenibacillaceae</taxon>
        <taxon>Paenibacillus</taxon>
    </lineage>
</organism>
<dbReference type="Pfam" id="PF13614">
    <property type="entry name" value="AAA_31"/>
    <property type="match status" value="1"/>
</dbReference>
<comment type="caution">
    <text evidence="4">The sequence shown here is derived from an EMBL/GenBank/DDBJ whole genome shotgun (WGS) entry which is preliminary data.</text>
</comment>
<evidence type="ECO:0000259" key="3">
    <source>
        <dbReference type="Pfam" id="PF13614"/>
    </source>
</evidence>
<gene>
    <name evidence="4" type="ORF">H9647_04110</name>
</gene>
<accession>A0ABR8SUQ0</accession>
<keyword evidence="1" id="KW-0547">Nucleotide-binding</keyword>
<evidence type="ECO:0000256" key="1">
    <source>
        <dbReference type="ARBA" id="ARBA00022741"/>
    </source>
</evidence>
<feature type="domain" description="AAA" evidence="3">
    <location>
        <begin position="35"/>
        <end position="191"/>
    </location>
</feature>
<dbReference type="EMBL" id="JACSQL010000001">
    <property type="protein sequence ID" value="MBD7967237.1"/>
    <property type="molecule type" value="Genomic_DNA"/>
</dbReference>